<dbReference type="RefSeq" id="WP_062942771.1">
    <property type="nucleotide sequence ID" value="NZ_CP171844.1"/>
</dbReference>
<dbReference type="InterPro" id="IPR017746">
    <property type="entry name" value="Cellulose_synthase_operon_BcsQ"/>
</dbReference>
<protein>
    <submittedName>
        <fullName evidence="12">Sugar transporter</fullName>
    </submittedName>
</protein>
<keyword evidence="5" id="KW-0067">ATP-binding</keyword>
<dbReference type="PANTHER" id="PTHR32309">
    <property type="entry name" value="TYROSINE-PROTEIN KINASE"/>
    <property type="match status" value="1"/>
</dbReference>
<feature type="transmembrane region" description="Helical" evidence="9">
    <location>
        <begin position="317"/>
        <end position="336"/>
    </location>
</feature>
<evidence type="ECO:0000313" key="12">
    <source>
        <dbReference type="EMBL" id="KZA99714.1"/>
    </source>
</evidence>
<evidence type="ECO:0000256" key="3">
    <source>
        <dbReference type="ARBA" id="ARBA00022692"/>
    </source>
</evidence>
<dbReference type="EMBL" id="LVYU01000101">
    <property type="protein sequence ID" value="KZA99714.1"/>
    <property type="molecule type" value="Genomic_DNA"/>
</dbReference>
<feature type="transmembrane region" description="Helical" evidence="9">
    <location>
        <begin position="39"/>
        <end position="58"/>
    </location>
</feature>
<dbReference type="GO" id="GO:0005886">
    <property type="term" value="C:plasma membrane"/>
    <property type="evidence" value="ECO:0007669"/>
    <property type="project" value="UniProtKB-SubCell"/>
</dbReference>
<evidence type="ECO:0000256" key="4">
    <source>
        <dbReference type="ARBA" id="ARBA00022741"/>
    </source>
</evidence>
<name>A0A154IGG5_RHILE</name>
<dbReference type="Pfam" id="PF13807">
    <property type="entry name" value="GNVR"/>
    <property type="match status" value="1"/>
</dbReference>
<keyword evidence="12" id="KW-0813">Transport</keyword>
<dbReference type="Pfam" id="PF02706">
    <property type="entry name" value="Wzz"/>
    <property type="match status" value="1"/>
</dbReference>
<evidence type="ECO:0000256" key="5">
    <source>
        <dbReference type="ARBA" id="ARBA00022840"/>
    </source>
</evidence>
<keyword evidence="7 9" id="KW-0472">Membrane</keyword>
<evidence type="ECO:0000259" key="11">
    <source>
        <dbReference type="Pfam" id="PF13807"/>
    </source>
</evidence>
<sequence length="588" mass="62216">MTSSTIFSGVSPISLPAAATGGNSPLTLRDMLFFLRMRWLWIAATTFAFLVMAGSYVLTAEPTFVANTQLVIVPQVSGSEAQRAFAEDAFIEGQLEIAKSSDVVGGTVTALGLDTDPDFVDQTPSLQDRAKNWLMGVSSEPDTASQEAAGPGPRDAQPQEQIEDGRIHDRAVATLLNMMGVRRIGSSTLIEISAAASTPQQAVDIADTLARQYIQKNIAMKANASRQYSEWLTRFVSEQQRGLAEAASALASFTSNPRDQFKLAELQSATDARRTLYENTLNQLTEARQRITYPVSDATIVSRATLPLSKARPRSTLIIAFAAAVGLGVGFALAMIRHAGDRRIVRPHQIAEAGGLPFVTLLATSRTRNGHSARFLAAGTGSSGTAAAYPIIPGMAELSATVVGLRRKRRVVIGIVAVNPGSGASTIACELAVLSSISGAQTLLIDAAAQKSSLSKSIAPHSSTGLVDVLDNGELIQTAALPLTPTLKFLPLGKVEAVTPAIRLSSRRTQLSFADLKKEFDAIFVDISAFSASPDANAIAPELDGVLVVTSHGHTSIDDTMHVIETLRNIGAEILGAIINHAPKRIAS</sequence>
<keyword evidence="4" id="KW-0547">Nucleotide-binding</keyword>
<organism evidence="12">
    <name type="scientific">Rhizobium leguminosarum</name>
    <dbReference type="NCBI Taxonomy" id="384"/>
    <lineage>
        <taxon>Bacteria</taxon>
        <taxon>Pseudomonadati</taxon>
        <taxon>Pseudomonadota</taxon>
        <taxon>Alphaproteobacteria</taxon>
        <taxon>Hyphomicrobiales</taxon>
        <taxon>Rhizobiaceae</taxon>
        <taxon>Rhizobium/Agrobacterium group</taxon>
        <taxon>Rhizobium</taxon>
    </lineage>
</organism>
<dbReference type="GO" id="GO:0004713">
    <property type="term" value="F:protein tyrosine kinase activity"/>
    <property type="evidence" value="ECO:0007669"/>
    <property type="project" value="TreeGrafter"/>
</dbReference>
<dbReference type="InterPro" id="IPR032807">
    <property type="entry name" value="GNVR"/>
</dbReference>
<reference evidence="12" key="1">
    <citation type="submission" date="2016-03" db="EMBL/GenBank/DDBJ databases">
        <title>Microsymbionts genomes from the relict species Vavilovia formosa.</title>
        <authorList>
            <person name="Chirak E."/>
            <person name="Kimeklis A."/>
            <person name="Kopat V."/>
            <person name="Andronov E."/>
        </authorList>
    </citation>
    <scope>NUCLEOTIDE SEQUENCE [LARGE SCALE GENOMIC DNA]</scope>
    <source>
        <strain evidence="12">Vaf12</strain>
    </source>
</reference>
<proteinExistence type="predicted"/>
<keyword evidence="2" id="KW-1003">Cell membrane</keyword>
<feature type="domain" description="Polysaccharide chain length determinant N-terminal" evidence="10">
    <location>
        <begin position="27"/>
        <end position="106"/>
    </location>
</feature>
<evidence type="ECO:0000259" key="10">
    <source>
        <dbReference type="Pfam" id="PF02706"/>
    </source>
</evidence>
<dbReference type="InterPro" id="IPR005702">
    <property type="entry name" value="Wzc-like_C"/>
</dbReference>
<comment type="caution">
    <text evidence="12">The sequence shown here is derived from an EMBL/GenBank/DDBJ whole genome shotgun (WGS) entry which is preliminary data.</text>
</comment>
<evidence type="ECO:0000256" key="7">
    <source>
        <dbReference type="ARBA" id="ARBA00023136"/>
    </source>
</evidence>
<feature type="region of interest" description="Disordered" evidence="8">
    <location>
        <begin position="139"/>
        <end position="164"/>
    </location>
</feature>
<dbReference type="CDD" id="cd05387">
    <property type="entry name" value="BY-kinase"/>
    <property type="match status" value="1"/>
</dbReference>
<gene>
    <name evidence="12" type="ORF">A4A59_03005</name>
</gene>
<keyword evidence="6 9" id="KW-1133">Transmembrane helix</keyword>
<evidence type="ECO:0000256" key="1">
    <source>
        <dbReference type="ARBA" id="ARBA00004651"/>
    </source>
</evidence>
<dbReference type="InterPro" id="IPR027417">
    <property type="entry name" value="P-loop_NTPase"/>
</dbReference>
<evidence type="ECO:0000256" key="2">
    <source>
        <dbReference type="ARBA" id="ARBA00022475"/>
    </source>
</evidence>
<evidence type="ECO:0000256" key="6">
    <source>
        <dbReference type="ARBA" id="ARBA00022989"/>
    </source>
</evidence>
<accession>A0A154IGG5</accession>
<dbReference type="InterPro" id="IPR050445">
    <property type="entry name" value="Bact_polysacc_biosynth/exp"/>
</dbReference>
<dbReference type="InterPro" id="IPR003856">
    <property type="entry name" value="LPS_length_determ_N"/>
</dbReference>
<dbReference type="AlphaFoldDB" id="A0A154IGG5"/>
<dbReference type="Pfam" id="PF06564">
    <property type="entry name" value="CBP_BcsQ"/>
    <property type="match status" value="1"/>
</dbReference>
<keyword evidence="3 9" id="KW-0812">Transmembrane</keyword>
<dbReference type="SUPFAM" id="SSF52540">
    <property type="entry name" value="P-loop containing nucleoside triphosphate hydrolases"/>
    <property type="match status" value="1"/>
</dbReference>
<comment type="subcellular location">
    <subcellularLocation>
        <location evidence="1">Cell membrane</location>
        <topology evidence="1">Multi-pass membrane protein</topology>
    </subcellularLocation>
</comment>
<dbReference type="PANTHER" id="PTHR32309:SF13">
    <property type="entry name" value="FERRIC ENTEROBACTIN TRANSPORT PROTEIN FEPE"/>
    <property type="match status" value="1"/>
</dbReference>
<feature type="domain" description="Tyrosine-protein kinase G-rich" evidence="11">
    <location>
        <begin position="265"/>
        <end position="339"/>
    </location>
</feature>
<keyword evidence="12" id="KW-0762">Sugar transport</keyword>
<evidence type="ECO:0000256" key="8">
    <source>
        <dbReference type="SAM" id="MobiDB-lite"/>
    </source>
</evidence>
<dbReference type="Gene3D" id="3.40.50.300">
    <property type="entry name" value="P-loop containing nucleotide triphosphate hydrolases"/>
    <property type="match status" value="1"/>
</dbReference>
<evidence type="ECO:0000256" key="9">
    <source>
        <dbReference type="SAM" id="Phobius"/>
    </source>
</evidence>